<feature type="compositionally biased region" description="Pro residues" evidence="1">
    <location>
        <begin position="76"/>
        <end position="95"/>
    </location>
</feature>
<evidence type="ECO:0000256" key="1">
    <source>
        <dbReference type="SAM" id="MobiDB-lite"/>
    </source>
</evidence>
<feature type="compositionally biased region" description="Basic residues" evidence="1">
    <location>
        <begin position="96"/>
        <end position="108"/>
    </location>
</feature>
<dbReference type="Proteomes" id="UP001549921">
    <property type="component" value="Unassembled WGS sequence"/>
</dbReference>
<keyword evidence="2" id="KW-0732">Signal</keyword>
<sequence>MQLRDFLCYILLTITVTSSWAKAEDARQKRELALGKSRKLLKRDAAIIIDNFPIEPVYTHRPKVIYRRVSRQKYGPPKPKPKYGPPRPKYGPPPPKPRKPSKKYRKQVSNKYGPPTHKRRTPKPKYGPPQRPNNKPVYGPPKKVPSHYHTPEPAGFAEPPTEYEPQQPPQQNYAEPPVDSYGAPLKLNEAYPTAQAYENPGHFGFTNFGHEFQSWQNDYIPDLNHDNSYEYSKKRPLYAKPEEVLNTDQNQEEEDFNLNSYHSDGFTINPNFKEPQYLQNRRRKPQFFDTNKKVNKHWKSPRFRQEIKQESDDEILVGGQYAEPPPRYVPKFQPSAPMFNGDDDFAPPQSYVDSEVAASATISPYVNYKHSNMAFSPQNLNDAFSIVDK</sequence>
<accession>A0ABD0SHB1</accession>
<feature type="compositionally biased region" description="Low complexity" evidence="1">
    <location>
        <begin position="157"/>
        <end position="177"/>
    </location>
</feature>
<feature type="region of interest" description="Disordered" evidence="1">
    <location>
        <begin position="68"/>
        <end position="184"/>
    </location>
</feature>
<comment type="caution">
    <text evidence="3">The sequence shown here is derived from an EMBL/GenBank/DDBJ whole genome shotgun (WGS) entry which is preliminary data.</text>
</comment>
<reference evidence="3 4" key="1">
    <citation type="submission" date="2024-06" db="EMBL/GenBank/DDBJ databases">
        <title>A chromosome-level genome assembly of beet webworm, Loxostege sticticalis.</title>
        <authorList>
            <person name="Zhang Y."/>
        </authorList>
    </citation>
    <scope>NUCLEOTIDE SEQUENCE [LARGE SCALE GENOMIC DNA]</scope>
    <source>
        <strain evidence="3">AQ028</strain>
        <tissue evidence="3">Male pupae</tissue>
    </source>
</reference>
<evidence type="ECO:0000313" key="3">
    <source>
        <dbReference type="EMBL" id="KAL0819236.1"/>
    </source>
</evidence>
<proteinExistence type="predicted"/>
<feature type="chain" id="PRO_5044814874" description="Adhesive plaque matrix protein-like" evidence="2">
    <location>
        <begin position="22"/>
        <end position="389"/>
    </location>
</feature>
<dbReference type="AlphaFoldDB" id="A0ABD0SHB1"/>
<gene>
    <name evidence="3" type="ORF">ABMA28_008481</name>
</gene>
<name>A0ABD0SHB1_LOXSC</name>
<feature type="region of interest" description="Disordered" evidence="1">
    <location>
        <begin position="262"/>
        <end position="291"/>
    </location>
</feature>
<evidence type="ECO:0008006" key="5">
    <source>
        <dbReference type="Google" id="ProtNLM"/>
    </source>
</evidence>
<evidence type="ECO:0000256" key="2">
    <source>
        <dbReference type="SAM" id="SignalP"/>
    </source>
</evidence>
<protein>
    <recommendedName>
        <fullName evidence="5">Adhesive plaque matrix protein-like</fullName>
    </recommendedName>
</protein>
<evidence type="ECO:0000313" key="4">
    <source>
        <dbReference type="Proteomes" id="UP001549921"/>
    </source>
</evidence>
<feature type="signal peptide" evidence="2">
    <location>
        <begin position="1"/>
        <end position="21"/>
    </location>
</feature>
<organism evidence="3 4">
    <name type="scientific">Loxostege sticticalis</name>
    <name type="common">Beet webworm moth</name>
    <dbReference type="NCBI Taxonomy" id="481309"/>
    <lineage>
        <taxon>Eukaryota</taxon>
        <taxon>Metazoa</taxon>
        <taxon>Ecdysozoa</taxon>
        <taxon>Arthropoda</taxon>
        <taxon>Hexapoda</taxon>
        <taxon>Insecta</taxon>
        <taxon>Pterygota</taxon>
        <taxon>Neoptera</taxon>
        <taxon>Endopterygota</taxon>
        <taxon>Lepidoptera</taxon>
        <taxon>Glossata</taxon>
        <taxon>Ditrysia</taxon>
        <taxon>Pyraloidea</taxon>
        <taxon>Crambidae</taxon>
        <taxon>Pyraustinae</taxon>
        <taxon>Loxostege</taxon>
    </lineage>
</organism>
<dbReference type="EMBL" id="JBEDNZ010000021">
    <property type="protein sequence ID" value="KAL0819236.1"/>
    <property type="molecule type" value="Genomic_DNA"/>
</dbReference>